<organism evidence="1 2">
    <name type="scientific">Candidatus Nitrosocosmicus franklandianus</name>
    <dbReference type="NCBI Taxonomy" id="1798806"/>
    <lineage>
        <taxon>Archaea</taxon>
        <taxon>Nitrososphaerota</taxon>
        <taxon>Nitrososphaeria</taxon>
        <taxon>Nitrososphaerales</taxon>
        <taxon>Nitrososphaeraceae</taxon>
        <taxon>Candidatus Nitrosocosmicus</taxon>
    </lineage>
</organism>
<dbReference type="RefSeq" id="WP_134485139.1">
    <property type="nucleotide sequence ID" value="NZ_LR216287.1"/>
</dbReference>
<dbReference type="GeneID" id="39421942"/>
<dbReference type="EMBL" id="LR216287">
    <property type="protein sequence ID" value="VFJ15126.1"/>
    <property type="molecule type" value="Genomic_DNA"/>
</dbReference>
<gene>
    <name evidence="1" type="ORF">NFRAN_2803</name>
</gene>
<protein>
    <submittedName>
        <fullName evidence="1">Uncharacterized protein</fullName>
    </submittedName>
</protein>
<dbReference type="KEGG" id="nfn:NFRAN_2803"/>
<sequence>MNYVYNGGVIQFIHLTCQTNLLNKKDYIPLNIADEVYHKFKSLVQKKRRTIADFVNTMVSPHVNKDRFEKIYALHIVEDYISNNAIYLIDSKLNKTAGVKLKEYPDSDLNNSGFYAVYETCESDSCIHVRQVLVTGSILKLSKLYKNA</sequence>
<evidence type="ECO:0000313" key="2">
    <source>
        <dbReference type="Proteomes" id="UP000294299"/>
    </source>
</evidence>
<name>A0A484ICR5_9ARCH</name>
<dbReference type="Proteomes" id="UP000294299">
    <property type="component" value="Chromosome NFRAN"/>
</dbReference>
<evidence type="ECO:0000313" key="1">
    <source>
        <dbReference type="EMBL" id="VFJ15126.1"/>
    </source>
</evidence>
<dbReference type="OrthoDB" id="11978at2157"/>
<keyword evidence="2" id="KW-1185">Reference proteome</keyword>
<accession>A0A484ICR5</accession>
<proteinExistence type="predicted"/>
<dbReference type="AlphaFoldDB" id="A0A484ICR5"/>
<reference evidence="1 2" key="1">
    <citation type="submission" date="2019-02" db="EMBL/GenBank/DDBJ databases">
        <authorList>
            <person name="Lehtovirta-Morley E L."/>
        </authorList>
    </citation>
    <scope>NUCLEOTIDE SEQUENCE [LARGE SCALE GENOMIC DNA]</scope>
    <source>
        <strain evidence="1">NFRAN1</strain>
    </source>
</reference>